<proteinExistence type="inferred from homology"/>
<dbReference type="InterPro" id="IPR000210">
    <property type="entry name" value="BTB/POZ_dom"/>
</dbReference>
<dbReference type="Gene3D" id="3.30.710.10">
    <property type="entry name" value="Potassium Channel Kv1.1, Chain A"/>
    <property type="match status" value="1"/>
</dbReference>
<evidence type="ECO:0000256" key="1">
    <source>
        <dbReference type="ARBA" id="ARBA00004906"/>
    </source>
</evidence>
<dbReference type="Proteomes" id="UP001202328">
    <property type="component" value="Unassembled WGS sequence"/>
</dbReference>
<dbReference type="Pfam" id="PF00651">
    <property type="entry name" value="BTB"/>
    <property type="match status" value="1"/>
</dbReference>
<dbReference type="PROSITE" id="PS50097">
    <property type="entry name" value="BTB"/>
    <property type="match status" value="1"/>
</dbReference>
<dbReference type="SUPFAM" id="SSF54695">
    <property type="entry name" value="POZ domain"/>
    <property type="match status" value="1"/>
</dbReference>
<protein>
    <recommendedName>
        <fullName evidence="3">BTB domain-containing protein</fullName>
    </recommendedName>
</protein>
<dbReference type="SMART" id="SM00225">
    <property type="entry name" value="BTB"/>
    <property type="match status" value="1"/>
</dbReference>
<dbReference type="GO" id="GO:0016567">
    <property type="term" value="P:protein ubiquitination"/>
    <property type="evidence" value="ECO:0007669"/>
    <property type="project" value="InterPro"/>
</dbReference>
<accession>A0AAD4XTN2</accession>
<organism evidence="4 5">
    <name type="scientific">Papaver atlanticum</name>
    <dbReference type="NCBI Taxonomy" id="357466"/>
    <lineage>
        <taxon>Eukaryota</taxon>
        <taxon>Viridiplantae</taxon>
        <taxon>Streptophyta</taxon>
        <taxon>Embryophyta</taxon>
        <taxon>Tracheophyta</taxon>
        <taxon>Spermatophyta</taxon>
        <taxon>Magnoliopsida</taxon>
        <taxon>Ranunculales</taxon>
        <taxon>Papaveraceae</taxon>
        <taxon>Papaveroideae</taxon>
        <taxon>Papaver</taxon>
    </lineage>
</organism>
<sequence length="182" mass="20311">MQTRDKEGKQFIPVPPSDMIQNLKGLLESGTGFDITFQVGNESFKAHKSILAAQCPVFRAQFFGLVGNPDMETIAIEEFDPFAFKAMLLFLYSDKIPEPRGLSDLDAHRTSTTIMENLLVAADRFVLARLKLMCESKLCEEITANTVATTLVLADRYQCLQLKTECLNFAAKPENMGGECYI</sequence>
<keyword evidence="5" id="KW-1185">Reference proteome</keyword>
<evidence type="ECO:0000256" key="2">
    <source>
        <dbReference type="ARBA" id="ARBA00010846"/>
    </source>
</evidence>
<name>A0AAD4XTN2_9MAGN</name>
<comment type="pathway">
    <text evidence="1">Protein modification; protein ubiquitination.</text>
</comment>
<gene>
    <name evidence="4" type="ORF">MKW98_004211</name>
</gene>
<reference evidence="4" key="1">
    <citation type="submission" date="2022-04" db="EMBL/GenBank/DDBJ databases">
        <title>A functionally conserved STORR gene fusion in Papaver species that diverged 16.8 million years ago.</title>
        <authorList>
            <person name="Catania T."/>
        </authorList>
    </citation>
    <scope>NUCLEOTIDE SEQUENCE</scope>
    <source>
        <strain evidence="4">S-188037</strain>
    </source>
</reference>
<dbReference type="AlphaFoldDB" id="A0AAD4XTN2"/>
<comment type="caution">
    <text evidence="4">The sequence shown here is derived from an EMBL/GenBank/DDBJ whole genome shotgun (WGS) entry which is preliminary data.</text>
</comment>
<feature type="domain" description="BTB" evidence="3">
    <location>
        <begin position="33"/>
        <end position="100"/>
    </location>
</feature>
<dbReference type="PANTHER" id="PTHR26379:SF293">
    <property type="entry name" value="BTB_POZ AND MATH DOMAIN-CONTAINING PROTEIN 3"/>
    <property type="match status" value="1"/>
</dbReference>
<evidence type="ECO:0000313" key="5">
    <source>
        <dbReference type="Proteomes" id="UP001202328"/>
    </source>
</evidence>
<evidence type="ECO:0000259" key="3">
    <source>
        <dbReference type="PROSITE" id="PS50097"/>
    </source>
</evidence>
<dbReference type="EMBL" id="JAJJMB010004170">
    <property type="protein sequence ID" value="KAI3943706.1"/>
    <property type="molecule type" value="Genomic_DNA"/>
</dbReference>
<dbReference type="PANTHER" id="PTHR26379">
    <property type="entry name" value="BTB/POZ AND MATH DOMAIN-CONTAINING PROTEIN 1"/>
    <property type="match status" value="1"/>
</dbReference>
<evidence type="ECO:0000313" key="4">
    <source>
        <dbReference type="EMBL" id="KAI3943706.1"/>
    </source>
</evidence>
<comment type="similarity">
    <text evidence="2">Belongs to the Tdpoz family.</text>
</comment>
<dbReference type="Pfam" id="PF24570">
    <property type="entry name" value="BACK_BPM_SPOP"/>
    <property type="match status" value="1"/>
</dbReference>
<dbReference type="InterPro" id="IPR045005">
    <property type="entry name" value="BPM1-6"/>
</dbReference>
<dbReference type="InterPro" id="IPR011333">
    <property type="entry name" value="SKP1/BTB/POZ_sf"/>
</dbReference>
<dbReference type="InterPro" id="IPR056423">
    <property type="entry name" value="BACK_BPM_SPOP"/>
</dbReference>